<keyword evidence="17" id="KW-1185">Reference proteome</keyword>
<feature type="domain" description="ATP-grasp" evidence="15">
    <location>
        <begin position="140"/>
        <end position="345"/>
    </location>
</feature>
<comment type="similarity">
    <text evidence="3 13">Belongs to the D-alanine--D-alanine ligase family.</text>
</comment>
<dbReference type="Pfam" id="PF07478">
    <property type="entry name" value="Dala_Dala_lig_C"/>
    <property type="match status" value="1"/>
</dbReference>
<proteinExistence type="inferred from homology"/>
<evidence type="ECO:0000256" key="14">
    <source>
        <dbReference type="PROSITE-ProRule" id="PRU00409"/>
    </source>
</evidence>
<evidence type="ECO:0000256" key="4">
    <source>
        <dbReference type="ARBA" id="ARBA00022598"/>
    </source>
</evidence>
<evidence type="ECO:0000256" key="9">
    <source>
        <dbReference type="ARBA" id="ARBA00022960"/>
    </source>
</evidence>
<keyword evidence="13" id="KW-0963">Cytoplasm</keyword>
<evidence type="ECO:0000256" key="1">
    <source>
        <dbReference type="ARBA" id="ARBA00001936"/>
    </source>
</evidence>
<name>A0ABY5P479_9LACT</name>
<dbReference type="PANTHER" id="PTHR23132:SF25">
    <property type="entry name" value="D-ALANINE--D-ALANINE LIGASE A"/>
    <property type="match status" value="1"/>
</dbReference>
<keyword evidence="5" id="KW-0479">Metal-binding</keyword>
<keyword evidence="12 13" id="KW-0961">Cell wall biogenesis/degradation</keyword>
<dbReference type="SUPFAM" id="SSF52440">
    <property type="entry name" value="PreATP-grasp domain"/>
    <property type="match status" value="1"/>
</dbReference>
<dbReference type="HAMAP" id="MF_00047">
    <property type="entry name" value="Dala_Dala_lig"/>
    <property type="match status" value="1"/>
</dbReference>
<keyword evidence="7 14" id="KW-0067">ATP-binding</keyword>
<comment type="pathway">
    <text evidence="13">Cell wall biogenesis; peptidoglycan biosynthesis.</text>
</comment>
<evidence type="ECO:0000256" key="13">
    <source>
        <dbReference type="HAMAP-Rule" id="MF_00047"/>
    </source>
</evidence>
<keyword evidence="10 13" id="KW-0573">Peptidoglycan synthesis</keyword>
<evidence type="ECO:0000256" key="6">
    <source>
        <dbReference type="ARBA" id="ARBA00022741"/>
    </source>
</evidence>
<keyword evidence="9 13" id="KW-0133">Cell shape</keyword>
<dbReference type="InterPro" id="IPR011095">
    <property type="entry name" value="Dala_Dala_lig_C"/>
</dbReference>
<comment type="subcellular location">
    <subcellularLocation>
        <location evidence="13">Cytoplasm</location>
    </subcellularLocation>
</comment>
<dbReference type="NCBIfam" id="NF002526">
    <property type="entry name" value="PRK01966.1-2"/>
    <property type="match status" value="1"/>
</dbReference>
<sequence length="363" mass="40545">MKIILLYGGQSAEHEVSIISAHTICQLIMYGYYQVQPIYLTKDGRWLKGPLLEQPPTSVKQLTLEEGQEASWANSDDEVSYGVAINPGEIQEPDVIVFPVLHGPNGEDGTIQGFLEVLNLPYVGAGVTASANGMDKIISKSLFDQIGLPQVPYVAFNALDWRTNEDEIVQRCEGSLIYPLFVKPANMGSSVGISRVENADELKAAVNLAFKYDRRIVVEQGIIAQECEVAVLGNDDAHVSVVGRLVKQQDFYDYNEKYINNTVTMEIPADLPESVTARIQEYALKAYRVIDGRGLSRVDFFVTSNNDVYINEINTLPGFTPFSMYPLLWQETGLSQRDLIEELLQLALRSHETKQMLKQPLNH</sequence>
<evidence type="ECO:0000313" key="17">
    <source>
        <dbReference type="Proteomes" id="UP001315967"/>
    </source>
</evidence>
<dbReference type="PROSITE" id="PS00843">
    <property type="entry name" value="DALA_DALA_LIGASE_1"/>
    <property type="match status" value="1"/>
</dbReference>
<keyword evidence="8" id="KW-0460">Magnesium</keyword>
<comment type="function">
    <text evidence="13">Cell wall formation.</text>
</comment>
<keyword evidence="6 14" id="KW-0547">Nucleotide-binding</keyword>
<dbReference type="InterPro" id="IPR016185">
    <property type="entry name" value="PreATP-grasp_dom_sf"/>
</dbReference>
<evidence type="ECO:0000313" key="16">
    <source>
        <dbReference type="EMBL" id="UUX33223.1"/>
    </source>
</evidence>
<dbReference type="Gene3D" id="3.30.1490.20">
    <property type="entry name" value="ATP-grasp fold, A domain"/>
    <property type="match status" value="1"/>
</dbReference>
<dbReference type="Gene3D" id="3.30.470.20">
    <property type="entry name" value="ATP-grasp fold, B domain"/>
    <property type="match status" value="1"/>
</dbReference>
<dbReference type="RefSeq" id="WP_313792726.1">
    <property type="nucleotide sequence ID" value="NZ_CP102453.1"/>
</dbReference>
<dbReference type="PROSITE" id="PS50975">
    <property type="entry name" value="ATP_GRASP"/>
    <property type="match status" value="1"/>
</dbReference>
<comment type="catalytic activity">
    <reaction evidence="13">
        <text>2 D-alanine + ATP = D-alanyl-D-alanine + ADP + phosphate + H(+)</text>
        <dbReference type="Rhea" id="RHEA:11224"/>
        <dbReference type="ChEBI" id="CHEBI:15378"/>
        <dbReference type="ChEBI" id="CHEBI:30616"/>
        <dbReference type="ChEBI" id="CHEBI:43474"/>
        <dbReference type="ChEBI" id="CHEBI:57416"/>
        <dbReference type="ChEBI" id="CHEBI:57822"/>
        <dbReference type="ChEBI" id="CHEBI:456216"/>
        <dbReference type="EC" id="6.3.2.4"/>
    </reaction>
</comment>
<keyword evidence="11" id="KW-0464">Manganese</keyword>
<gene>
    <name evidence="13" type="primary">ddl</name>
    <name evidence="16" type="ORF">NRE15_09950</name>
</gene>
<evidence type="ECO:0000256" key="3">
    <source>
        <dbReference type="ARBA" id="ARBA00010871"/>
    </source>
</evidence>
<dbReference type="PANTHER" id="PTHR23132">
    <property type="entry name" value="D-ALANINE--D-ALANINE LIGASE"/>
    <property type="match status" value="1"/>
</dbReference>
<dbReference type="EMBL" id="CP102453">
    <property type="protein sequence ID" value="UUX33223.1"/>
    <property type="molecule type" value="Genomic_DNA"/>
</dbReference>
<dbReference type="InterPro" id="IPR005905">
    <property type="entry name" value="D_ala_D_ala"/>
</dbReference>
<dbReference type="InterPro" id="IPR011127">
    <property type="entry name" value="Dala_Dala_lig_N"/>
</dbReference>
<dbReference type="Gene3D" id="3.40.50.20">
    <property type="match status" value="1"/>
</dbReference>
<keyword evidence="4 13" id="KW-0436">Ligase</keyword>
<dbReference type="NCBIfam" id="NF002528">
    <property type="entry name" value="PRK01966.1-4"/>
    <property type="match status" value="1"/>
</dbReference>
<evidence type="ECO:0000256" key="11">
    <source>
        <dbReference type="ARBA" id="ARBA00023211"/>
    </source>
</evidence>
<dbReference type="InterPro" id="IPR000291">
    <property type="entry name" value="D-Ala_lig_Van_CS"/>
</dbReference>
<comment type="cofactor">
    <cofactor evidence="1">
        <name>Mn(2+)</name>
        <dbReference type="ChEBI" id="CHEBI:29035"/>
    </cofactor>
</comment>
<accession>A0ABY5P479</accession>
<organism evidence="16 17">
    <name type="scientific">Fundicoccus culcitae</name>
    <dbReference type="NCBI Taxonomy" id="2969821"/>
    <lineage>
        <taxon>Bacteria</taxon>
        <taxon>Bacillati</taxon>
        <taxon>Bacillota</taxon>
        <taxon>Bacilli</taxon>
        <taxon>Lactobacillales</taxon>
        <taxon>Aerococcaceae</taxon>
        <taxon>Fundicoccus</taxon>
    </lineage>
</organism>
<evidence type="ECO:0000256" key="2">
    <source>
        <dbReference type="ARBA" id="ARBA00001946"/>
    </source>
</evidence>
<dbReference type="InterPro" id="IPR013815">
    <property type="entry name" value="ATP_grasp_subdomain_1"/>
</dbReference>
<dbReference type="PIRSF" id="PIRSF039102">
    <property type="entry name" value="Ddl/VanB"/>
    <property type="match status" value="1"/>
</dbReference>
<evidence type="ECO:0000256" key="7">
    <source>
        <dbReference type="ARBA" id="ARBA00022840"/>
    </source>
</evidence>
<reference evidence="16 17" key="1">
    <citation type="submission" date="2022-08" db="EMBL/GenBank/DDBJ databases">
        <title>Aerococcaceae sp. nov isolated from spoiled eye mask.</title>
        <authorList>
            <person name="Zhou G."/>
            <person name="Xie X.-B."/>
            <person name="Shi Q.-S."/>
            <person name="Wang Y.-S."/>
            <person name="Wen X."/>
            <person name="Peng H."/>
            <person name="Yang X.-J."/>
            <person name="Tao H.-B."/>
            <person name="Huang X.-M."/>
        </authorList>
    </citation>
    <scope>NUCLEOTIDE SEQUENCE [LARGE SCALE GENOMIC DNA]</scope>
    <source>
        <strain evidence="17">DM20194951</strain>
    </source>
</reference>
<dbReference type="SUPFAM" id="SSF56059">
    <property type="entry name" value="Glutathione synthetase ATP-binding domain-like"/>
    <property type="match status" value="1"/>
</dbReference>
<comment type="cofactor">
    <cofactor evidence="2">
        <name>Mg(2+)</name>
        <dbReference type="ChEBI" id="CHEBI:18420"/>
    </cofactor>
</comment>
<dbReference type="Proteomes" id="UP001315967">
    <property type="component" value="Chromosome"/>
</dbReference>
<dbReference type="EC" id="6.3.2.4" evidence="13"/>
<dbReference type="PROSITE" id="PS00844">
    <property type="entry name" value="DALA_DALA_LIGASE_2"/>
    <property type="match status" value="1"/>
</dbReference>
<evidence type="ECO:0000256" key="12">
    <source>
        <dbReference type="ARBA" id="ARBA00023316"/>
    </source>
</evidence>
<evidence type="ECO:0000259" key="15">
    <source>
        <dbReference type="PROSITE" id="PS50975"/>
    </source>
</evidence>
<evidence type="ECO:0000256" key="10">
    <source>
        <dbReference type="ARBA" id="ARBA00022984"/>
    </source>
</evidence>
<dbReference type="GO" id="GO:0008716">
    <property type="term" value="F:D-alanine-D-alanine ligase activity"/>
    <property type="evidence" value="ECO:0007669"/>
    <property type="project" value="UniProtKB-EC"/>
</dbReference>
<dbReference type="NCBIfam" id="TIGR01205">
    <property type="entry name" value="D_ala_D_alaTIGR"/>
    <property type="match status" value="1"/>
</dbReference>
<evidence type="ECO:0000256" key="5">
    <source>
        <dbReference type="ARBA" id="ARBA00022723"/>
    </source>
</evidence>
<protein>
    <recommendedName>
        <fullName evidence="13">D-alanine--D-alanine ligase</fullName>
        <ecNumber evidence="13">6.3.2.4</ecNumber>
    </recommendedName>
    <alternativeName>
        <fullName evidence="13">D-Ala-D-Ala ligase</fullName>
    </alternativeName>
    <alternativeName>
        <fullName evidence="13">D-alanylalanine synthetase</fullName>
    </alternativeName>
</protein>
<dbReference type="InterPro" id="IPR011761">
    <property type="entry name" value="ATP-grasp"/>
</dbReference>
<evidence type="ECO:0000256" key="8">
    <source>
        <dbReference type="ARBA" id="ARBA00022842"/>
    </source>
</evidence>
<dbReference type="Pfam" id="PF01820">
    <property type="entry name" value="Dala_Dala_lig_N"/>
    <property type="match status" value="1"/>
</dbReference>